<dbReference type="PROSITE" id="PS52004">
    <property type="entry name" value="KS3_2"/>
    <property type="match status" value="1"/>
</dbReference>
<dbReference type="PANTHER" id="PTHR11712:SF347">
    <property type="entry name" value="BETA KETOACYL-ACYL CARRIER PROTEIN SYNTHASE"/>
    <property type="match status" value="1"/>
</dbReference>
<dbReference type="CDD" id="cd00834">
    <property type="entry name" value="KAS_I_II"/>
    <property type="match status" value="1"/>
</dbReference>
<dbReference type="GO" id="GO:0006633">
    <property type="term" value="P:fatty acid biosynthetic process"/>
    <property type="evidence" value="ECO:0007669"/>
    <property type="project" value="TreeGrafter"/>
</dbReference>
<dbReference type="Pfam" id="PF00109">
    <property type="entry name" value="ketoacyl-synt"/>
    <property type="match status" value="1"/>
</dbReference>
<feature type="domain" description="Ketosynthase family 3 (KS3)" evidence="4">
    <location>
        <begin position="2"/>
        <end position="403"/>
    </location>
</feature>
<evidence type="ECO:0000256" key="2">
    <source>
        <dbReference type="ARBA" id="ARBA00022679"/>
    </source>
</evidence>
<dbReference type="Gene3D" id="3.40.47.10">
    <property type="match status" value="2"/>
</dbReference>
<accession>A0A426SAT9</accession>
<dbReference type="FunFam" id="3.40.47.10:FF:000018">
    <property type="entry name" value="3-oxoacyl-[acyl-carrier-protein] synthase 2"/>
    <property type="match status" value="1"/>
</dbReference>
<protein>
    <submittedName>
        <fullName evidence="5">3-oxoacyl-ACP synthase</fullName>
    </submittedName>
</protein>
<evidence type="ECO:0000256" key="3">
    <source>
        <dbReference type="RuleBase" id="RU003694"/>
    </source>
</evidence>
<evidence type="ECO:0000259" key="4">
    <source>
        <dbReference type="PROSITE" id="PS52004"/>
    </source>
</evidence>
<dbReference type="Pfam" id="PF02801">
    <property type="entry name" value="Ketoacyl-synt_C"/>
    <property type="match status" value="1"/>
</dbReference>
<dbReference type="InterPro" id="IPR000794">
    <property type="entry name" value="Beta-ketoacyl_synthase"/>
</dbReference>
<keyword evidence="2 3" id="KW-0808">Transferase</keyword>
<dbReference type="PANTHER" id="PTHR11712">
    <property type="entry name" value="POLYKETIDE SYNTHASE-RELATED"/>
    <property type="match status" value="1"/>
</dbReference>
<evidence type="ECO:0000313" key="6">
    <source>
        <dbReference type="Proteomes" id="UP000276379"/>
    </source>
</evidence>
<keyword evidence="6" id="KW-1185">Reference proteome</keyword>
<comment type="caution">
    <text evidence="5">The sequence shown here is derived from an EMBL/GenBank/DDBJ whole genome shotgun (WGS) entry which is preliminary data.</text>
</comment>
<dbReference type="EMBL" id="PDES01000003">
    <property type="protein sequence ID" value="RRQ87700.1"/>
    <property type="molecule type" value="Genomic_DNA"/>
</dbReference>
<reference evidence="5 6" key="1">
    <citation type="submission" date="2017-10" db="EMBL/GenBank/DDBJ databases">
        <title>Draft genome of actinobacteria isolated from guarana (Paullinia cupana (Mart.) Ducke.</title>
        <authorList>
            <person name="Siqueira K.A."/>
            <person name="Liotti R.G."/>
            <person name="Mendes T.A."/>
            <person name="Soares M.A."/>
        </authorList>
    </citation>
    <scope>NUCLEOTIDE SEQUENCE [LARGE SCALE GENOMIC DNA]</scope>
    <source>
        <strain evidence="5 6">199</strain>
    </source>
</reference>
<sequence>MSDRIAVTGLGLVTPGGIGVGPTWESLCAGRPAAHSDPALHDGPVTMSCRVPPPDAGPGRLWRFDPATRFLLAAAQEALAGAGLEPAQWDPARVAVVVGTAAGGVGTLEAQHRKLLTAGHGVLSPMALPAFLPNMAAGQLALELGVTGPSLQTSTACASGATAAVTAALLLAAGACDIAVAAGTDAMVTPLCVSAFAKLGALSRRDHEPERASRPFDKDRDGFVLGEGCGVLLLEREPHARARGAVPLALLTGHGSTSDAHHPTAPHPEGAGLRAATMAALAGAGACPDDVDHINAHGTSTRLNDAVEAAVIRDLYPRRPPSVTSAKGVLGHTMGAAGAIEAAVTVLTIAHGTAPPTANFSAPDDTTAGLDIVARVPRPQTVRLALSHSLGFGGHNTVLAFAAPSYT</sequence>
<dbReference type="RefSeq" id="WP_125212894.1">
    <property type="nucleotide sequence ID" value="NZ_PDES01000003.1"/>
</dbReference>
<comment type="similarity">
    <text evidence="1 3">Belongs to the thiolase-like superfamily. Beta-ketoacyl-ACP synthases family.</text>
</comment>
<dbReference type="SUPFAM" id="SSF53901">
    <property type="entry name" value="Thiolase-like"/>
    <property type="match status" value="2"/>
</dbReference>
<evidence type="ECO:0000313" key="5">
    <source>
        <dbReference type="EMBL" id="RRQ87700.1"/>
    </source>
</evidence>
<dbReference type="AlphaFoldDB" id="A0A426SAT9"/>
<dbReference type="InterPro" id="IPR016039">
    <property type="entry name" value="Thiolase-like"/>
</dbReference>
<dbReference type="InterPro" id="IPR020841">
    <property type="entry name" value="PKS_Beta-ketoAc_synthase_dom"/>
</dbReference>
<dbReference type="Proteomes" id="UP000276379">
    <property type="component" value="Unassembled WGS sequence"/>
</dbReference>
<evidence type="ECO:0000256" key="1">
    <source>
        <dbReference type="ARBA" id="ARBA00008467"/>
    </source>
</evidence>
<dbReference type="InterPro" id="IPR014030">
    <property type="entry name" value="Ketoacyl_synth_N"/>
</dbReference>
<proteinExistence type="inferred from homology"/>
<organism evidence="5 6">
    <name type="scientific">Streptomyces griseofuscus</name>
    <dbReference type="NCBI Taxonomy" id="146922"/>
    <lineage>
        <taxon>Bacteria</taxon>
        <taxon>Bacillati</taxon>
        <taxon>Actinomycetota</taxon>
        <taxon>Actinomycetes</taxon>
        <taxon>Kitasatosporales</taxon>
        <taxon>Streptomycetaceae</taxon>
        <taxon>Streptomyces</taxon>
    </lineage>
</organism>
<gene>
    <name evidence="5" type="ORF">CQW44_06565</name>
</gene>
<dbReference type="InterPro" id="IPR014031">
    <property type="entry name" value="Ketoacyl_synth_C"/>
</dbReference>
<dbReference type="SMART" id="SM00825">
    <property type="entry name" value="PKS_KS"/>
    <property type="match status" value="1"/>
</dbReference>
<dbReference type="GO" id="GO:0004315">
    <property type="term" value="F:3-oxoacyl-[acyl-carrier-protein] synthase activity"/>
    <property type="evidence" value="ECO:0007669"/>
    <property type="project" value="TreeGrafter"/>
</dbReference>
<name>A0A426SAT9_9ACTN</name>